<keyword evidence="2" id="KW-1185">Reference proteome</keyword>
<protein>
    <submittedName>
        <fullName evidence="1">Uncharacterized protein</fullName>
    </submittedName>
</protein>
<evidence type="ECO:0000313" key="1">
    <source>
        <dbReference type="EMBL" id="MBE1486422.1"/>
    </source>
</evidence>
<reference evidence="1" key="1">
    <citation type="submission" date="2020-10" db="EMBL/GenBank/DDBJ databases">
        <title>Sequencing the genomes of 1000 actinobacteria strains.</title>
        <authorList>
            <person name="Klenk H.-P."/>
        </authorList>
    </citation>
    <scope>NUCLEOTIDE SEQUENCE</scope>
    <source>
        <strain evidence="1">DSM 46832</strain>
    </source>
</reference>
<gene>
    <name evidence="1" type="ORF">H4W31_002060</name>
</gene>
<dbReference type="Proteomes" id="UP000649753">
    <property type="component" value="Unassembled WGS sequence"/>
</dbReference>
<organism evidence="1 2">
    <name type="scientific">Plantactinospora soyae</name>
    <dbReference type="NCBI Taxonomy" id="1544732"/>
    <lineage>
        <taxon>Bacteria</taxon>
        <taxon>Bacillati</taxon>
        <taxon>Actinomycetota</taxon>
        <taxon>Actinomycetes</taxon>
        <taxon>Micromonosporales</taxon>
        <taxon>Micromonosporaceae</taxon>
        <taxon>Plantactinospora</taxon>
    </lineage>
</organism>
<dbReference type="AlphaFoldDB" id="A0A927QX87"/>
<evidence type="ECO:0000313" key="2">
    <source>
        <dbReference type="Proteomes" id="UP000649753"/>
    </source>
</evidence>
<accession>A0A927QX87</accession>
<dbReference type="EMBL" id="JADBEB010000001">
    <property type="protein sequence ID" value="MBE1486422.1"/>
    <property type="molecule type" value="Genomic_DNA"/>
</dbReference>
<proteinExistence type="predicted"/>
<comment type="caution">
    <text evidence="1">The sequence shown here is derived from an EMBL/GenBank/DDBJ whole genome shotgun (WGS) entry which is preliminary data.</text>
</comment>
<sequence>MGPLTVSCVRLMRRVKRSPVTLVMRSGLGVVGLFACSTRRRSEGAFPYAAP</sequence>
<name>A0A927QX87_9ACTN</name>